<dbReference type="SUPFAM" id="SSF63411">
    <property type="entry name" value="LuxS/MPP-like metallohydrolase"/>
    <property type="match status" value="4"/>
</dbReference>
<dbReference type="InterPro" id="IPR007863">
    <property type="entry name" value="Peptidase_M16_C"/>
</dbReference>
<evidence type="ECO:0000259" key="14">
    <source>
        <dbReference type="Pfam" id="PF00675"/>
    </source>
</evidence>
<evidence type="ECO:0000259" key="15">
    <source>
        <dbReference type="Pfam" id="PF05193"/>
    </source>
</evidence>
<comment type="caution">
    <text evidence="18">The sequence shown here is derived from an EMBL/GenBank/DDBJ whole genome shotgun (WGS) entry which is preliminary data.</text>
</comment>
<dbReference type="EC" id="3.4.24.55" evidence="3"/>
<evidence type="ECO:0000256" key="3">
    <source>
        <dbReference type="ARBA" id="ARBA00012449"/>
    </source>
</evidence>
<dbReference type="InterPro" id="IPR050626">
    <property type="entry name" value="Peptidase_M16"/>
</dbReference>
<evidence type="ECO:0000256" key="1">
    <source>
        <dbReference type="ARBA" id="ARBA00002184"/>
    </source>
</evidence>
<evidence type="ECO:0000256" key="11">
    <source>
        <dbReference type="ARBA" id="ARBA00031184"/>
    </source>
</evidence>
<dbReference type="PANTHER" id="PTHR43690:SF18">
    <property type="entry name" value="INSULIN-DEGRADING ENZYME-RELATED"/>
    <property type="match status" value="1"/>
</dbReference>
<feature type="signal peptide" evidence="13">
    <location>
        <begin position="1"/>
        <end position="22"/>
    </location>
</feature>
<evidence type="ECO:0000256" key="8">
    <source>
        <dbReference type="ARBA" id="ARBA00022833"/>
    </source>
</evidence>
<evidence type="ECO:0000256" key="6">
    <source>
        <dbReference type="ARBA" id="ARBA00022723"/>
    </source>
</evidence>
<keyword evidence="8" id="KW-0862">Zinc</keyword>
<feature type="domain" description="Peptidase M16 middle/third" evidence="16">
    <location>
        <begin position="416"/>
        <end position="682"/>
    </location>
</feature>
<evidence type="ECO:0000313" key="19">
    <source>
        <dbReference type="Proteomes" id="UP001467690"/>
    </source>
</evidence>
<dbReference type="Pfam" id="PF05193">
    <property type="entry name" value="Peptidase_M16_C"/>
    <property type="match status" value="1"/>
</dbReference>
<evidence type="ECO:0000256" key="5">
    <source>
        <dbReference type="ARBA" id="ARBA00022670"/>
    </source>
</evidence>
<keyword evidence="5" id="KW-0645">Protease</keyword>
<keyword evidence="7" id="KW-0378">Hydrolase</keyword>
<evidence type="ECO:0000256" key="4">
    <source>
        <dbReference type="ARBA" id="ARBA00017565"/>
    </source>
</evidence>
<dbReference type="Pfam" id="PF00675">
    <property type="entry name" value="Peptidase_M16"/>
    <property type="match status" value="1"/>
</dbReference>
<dbReference type="InterPro" id="IPR011765">
    <property type="entry name" value="Pept_M16_N"/>
</dbReference>
<dbReference type="InterPro" id="IPR011249">
    <property type="entry name" value="Metalloenz_LuxS/M16"/>
</dbReference>
<dbReference type="RefSeq" id="WP_350402493.1">
    <property type="nucleotide sequence ID" value="NZ_JBELOE010000255.1"/>
</dbReference>
<dbReference type="PANTHER" id="PTHR43690">
    <property type="entry name" value="NARDILYSIN"/>
    <property type="match status" value="1"/>
</dbReference>
<evidence type="ECO:0000256" key="9">
    <source>
        <dbReference type="ARBA" id="ARBA00023049"/>
    </source>
</evidence>
<feature type="domain" description="Peptidase M16 N-terminal" evidence="14">
    <location>
        <begin position="65"/>
        <end position="193"/>
    </location>
</feature>
<evidence type="ECO:0000259" key="16">
    <source>
        <dbReference type="Pfam" id="PF16187"/>
    </source>
</evidence>
<dbReference type="Pfam" id="PF16187">
    <property type="entry name" value="Peptidase_M16_M"/>
    <property type="match status" value="1"/>
</dbReference>
<comment type="similarity">
    <text evidence="2">Belongs to the peptidase M16 family.</text>
</comment>
<accession>A0ABV1RJQ3</accession>
<dbReference type="Gene3D" id="3.30.830.10">
    <property type="entry name" value="Metalloenzyme, LuxS/M16 peptidase-like"/>
    <property type="match status" value="4"/>
</dbReference>
<reference evidence="18 19" key="1">
    <citation type="submission" date="2024-06" db="EMBL/GenBank/DDBJ databases">
        <authorList>
            <person name="Chen R.Y."/>
        </authorList>
    </citation>
    <scope>NUCLEOTIDE SEQUENCE [LARGE SCALE GENOMIC DNA]</scope>
    <source>
        <strain evidence="18 19">D2</strain>
    </source>
</reference>
<dbReference type="InterPro" id="IPR054734">
    <property type="entry name" value="PqqF-like_C_4"/>
</dbReference>
<name>A0ABV1RJQ3_9ALTE</name>
<keyword evidence="13" id="KW-0732">Signal</keyword>
<evidence type="ECO:0000256" key="10">
    <source>
        <dbReference type="ARBA" id="ARBA00029597"/>
    </source>
</evidence>
<evidence type="ECO:0000256" key="13">
    <source>
        <dbReference type="SAM" id="SignalP"/>
    </source>
</evidence>
<dbReference type="EMBL" id="JBELOE010000255">
    <property type="protein sequence ID" value="MER2493173.1"/>
    <property type="molecule type" value="Genomic_DNA"/>
</dbReference>
<protein>
    <recommendedName>
        <fullName evidence="4">Protease 3</fullName>
        <ecNumber evidence="3">3.4.24.55</ecNumber>
    </recommendedName>
    <alternativeName>
        <fullName evidence="12">Pitrilysin</fullName>
    </alternativeName>
    <alternativeName>
        <fullName evidence="11">Protease III</fullName>
    </alternativeName>
    <alternativeName>
        <fullName evidence="10">Protease pi</fullName>
    </alternativeName>
</protein>
<evidence type="ECO:0000256" key="12">
    <source>
        <dbReference type="ARBA" id="ARBA00033450"/>
    </source>
</evidence>
<feature type="domain" description="Coenzyme PQQ synthesis protein F-like C-terminal lobe" evidence="17">
    <location>
        <begin position="794"/>
        <end position="891"/>
    </location>
</feature>
<feature type="domain" description="Peptidase M16 C-terminal" evidence="15">
    <location>
        <begin position="226"/>
        <end position="403"/>
    </location>
</feature>
<dbReference type="PROSITE" id="PS51257">
    <property type="entry name" value="PROKAR_LIPOPROTEIN"/>
    <property type="match status" value="1"/>
</dbReference>
<keyword evidence="19" id="KW-1185">Reference proteome</keyword>
<evidence type="ECO:0000256" key="7">
    <source>
        <dbReference type="ARBA" id="ARBA00022801"/>
    </source>
</evidence>
<proteinExistence type="inferred from homology"/>
<sequence>MRNCSIFILMLLLTLSLLLSCATTDKSLVSHQSNYSKSISHVTPIKHENDHRKYAGFTLDNGMQVIVVSDEDLEVAAASIVVAAGAFQASEDYQGLPHYLEHMIFQSSKKYPWPNEFKKFVEQGGGFTNAYTARDHTNYFFYVSNSKFDGALDRLSAALSEPLFDHQYSKKEVQAVHSEWSKQKSSPHFTIQRVAAVTANPQHPLRFLAVGNADTLKDKDDKTLHDEMVQFYNRFYSANQMKLTLVGSQSIDELMALAMRHFGTIKNKAIEKPEVTTDAFAKQQVGQHIFVKTREKQSQLGLEFPIKNNLSEWKSKPNRFLINLIFSQENGALIPTLRNQGLIKDAYYHVSSNIYGSQGTFYTYFNLTGKGEQHKDLIVQTYLDYLHQIKNKAVTQAYSNELQMLLDGESANHQGEEAYNTALKLSVNQLYFPIKYVLTEKSYYEGFNKPAIESLLNQMTIDNLRLWHIGDRVEAENPVPYAFGKYSTLPFTHEEKNVWLSALGQNLAVLPPAMSGSSEKKSALAKIDKQLTQPKRVVAQQGIRAYLMHSKHFENSIQGVLKATIQTPNQVKDVESLILNHVLSYLYQQQLSSLADRAKKMHQVQLKGYGNPYGFTELELTGDLRSHAVYIEEALQVFKQLEITESLVNARVESYLQGLQNLHKTPAIQQFNEYAGGLYRTKHVAFPLADKIYALQQVTVEKVRAHHLKAINNNFLDIFAFGYYSEKQISELAQNARITLGPSKQEPWKYEQYLTPKANKNRLIEKQIESGDNGVELTYIALKSSFEIEADIFVLNQIMANEFFTRIRTDKQMGYVVASMPAAIHHYPAIRFIVQSDNTELAEVEAEITQFIEQFRLALPKLPAKLYNQVAEFIVKQINQKPAKIYNEAQFYLADWEIGQYEFSSFEKSIAAFEKVSKSSIIDTYQNILLNRNSEKLTIKLKGKKFI</sequence>
<gene>
    <name evidence="18" type="ORF">ABS311_14925</name>
</gene>
<dbReference type="InterPro" id="IPR032632">
    <property type="entry name" value="Peptidase_M16_M"/>
</dbReference>
<evidence type="ECO:0000259" key="17">
    <source>
        <dbReference type="Pfam" id="PF22456"/>
    </source>
</evidence>
<evidence type="ECO:0000313" key="18">
    <source>
        <dbReference type="EMBL" id="MER2493173.1"/>
    </source>
</evidence>
<feature type="chain" id="PRO_5046160748" description="Protease 3" evidence="13">
    <location>
        <begin position="23"/>
        <end position="947"/>
    </location>
</feature>
<organism evidence="18 19">
    <name type="scientific">Catenovulum sediminis</name>
    <dbReference type="NCBI Taxonomy" id="1740262"/>
    <lineage>
        <taxon>Bacteria</taxon>
        <taxon>Pseudomonadati</taxon>
        <taxon>Pseudomonadota</taxon>
        <taxon>Gammaproteobacteria</taxon>
        <taxon>Alteromonadales</taxon>
        <taxon>Alteromonadaceae</taxon>
        <taxon>Catenovulum</taxon>
    </lineage>
</organism>
<dbReference type="Proteomes" id="UP001467690">
    <property type="component" value="Unassembled WGS sequence"/>
</dbReference>
<dbReference type="Pfam" id="PF22456">
    <property type="entry name" value="PqqF-like_C_4"/>
    <property type="match status" value="1"/>
</dbReference>
<evidence type="ECO:0000256" key="2">
    <source>
        <dbReference type="ARBA" id="ARBA00007261"/>
    </source>
</evidence>
<keyword evidence="6" id="KW-0479">Metal-binding</keyword>
<keyword evidence="9" id="KW-0482">Metalloprotease</keyword>
<comment type="function">
    <text evidence="1">Endopeptidase that degrades small peptides of less than 7 kDa, such as glucagon and insulin.</text>
</comment>